<accession>A0ABY6LY23</accession>
<proteinExistence type="predicted"/>
<dbReference type="Proteomes" id="UP001163328">
    <property type="component" value="Chromosome"/>
</dbReference>
<feature type="domain" description="Zinc finger DksA/TraR C4-type" evidence="5">
    <location>
        <begin position="93"/>
        <end position="123"/>
    </location>
</feature>
<evidence type="ECO:0000256" key="3">
    <source>
        <dbReference type="ARBA" id="ARBA00022833"/>
    </source>
</evidence>
<dbReference type="SUPFAM" id="SSF109635">
    <property type="entry name" value="DnaK suppressor protein DksA, alpha-hairpin domain"/>
    <property type="match status" value="1"/>
</dbReference>
<organism evidence="6 7">
    <name type="scientific">Flavobacterium agricola</name>
    <dbReference type="NCBI Taxonomy" id="2870839"/>
    <lineage>
        <taxon>Bacteria</taxon>
        <taxon>Pseudomonadati</taxon>
        <taxon>Bacteroidota</taxon>
        <taxon>Flavobacteriia</taxon>
        <taxon>Flavobacteriales</taxon>
        <taxon>Flavobacteriaceae</taxon>
        <taxon>Flavobacterium</taxon>
    </lineage>
</organism>
<name>A0ABY6LY23_9FLAO</name>
<feature type="zinc finger region" description="dksA C4-type" evidence="4">
    <location>
        <begin position="97"/>
        <end position="121"/>
    </location>
</feature>
<keyword evidence="3" id="KW-0862">Zinc</keyword>
<evidence type="ECO:0000256" key="2">
    <source>
        <dbReference type="ARBA" id="ARBA00022771"/>
    </source>
</evidence>
<sequence length="127" mass="14494">MVEERTRYSDAELAEFKDLILQKLDKAQADLELIKSAYMNDLNNGTDDTSPTFKAFEEGSETLSKEANSTLAIRQEKFIRDLKNALIRIQNKTYGICKVTGKLINKERLKLVPHATMSIEAKNQQQK</sequence>
<dbReference type="InterPro" id="IPR000962">
    <property type="entry name" value="Znf_DskA_TraR"/>
</dbReference>
<dbReference type="PANTHER" id="PTHR33823">
    <property type="entry name" value="RNA POLYMERASE-BINDING TRANSCRIPTION FACTOR DKSA-RELATED"/>
    <property type="match status" value="1"/>
</dbReference>
<gene>
    <name evidence="6" type="ORF">K5I29_11445</name>
</gene>
<keyword evidence="7" id="KW-1185">Reference proteome</keyword>
<evidence type="ECO:0000313" key="6">
    <source>
        <dbReference type="EMBL" id="UYW01081.1"/>
    </source>
</evidence>
<keyword evidence="2" id="KW-0863">Zinc-finger</keyword>
<dbReference type="EMBL" id="CP081495">
    <property type="protein sequence ID" value="UYW01081.1"/>
    <property type="molecule type" value="Genomic_DNA"/>
</dbReference>
<evidence type="ECO:0000256" key="4">
    <source>
        <dbReference type="PROSITE-ProRule" id="PRU00510"/>
    </source>
</evidence>
<protein>
    <submittedName>
        <fullName evidence="6">TraR/DksA C4-type zinc finger protein</fullName>
    </submittedName>
</protein>
<dbReference type="Gene3D" id="1.20.120.910">
    <property type="entry name" value="DksA, coiled-coil domain"/>
    <property type="match status" value="1"/>
</dbReference>
<keyword evidence="1" id="KW-0479">Metal-binding</keyword>
<dbReference type="RefSeq" id="WP_264433471.1">
    <property type="nucleotide sequence ID" value="NZ_CP081495.1"/>
</dbReference>
<dbReference type="PANTHER" id="PTHR33823:SF2">
    <property type="entry name" value="RNA POLYMERASE-BINDING TRANSCRIPTION FACTOR DKSA"/>
    <property type="match status" value="1"/>
</dbReference>
<dbReference type="InterPro" id="IPR037187">
    <property type="entry name" value="DnaK_N"/>
</dbReference>
<evidence type="ECO:0000259" key="5">
    <source>
        <dbReference type="Pfam" id="PF01258"/>
    </source>
</evidence>
<dbReference type="Pfam" id="PF01258">
    <property type="entry name" value="zf-dskA_traR"/>
    <property type="match status" value="1"/>
</dbReference>
<evidence type="ECO:0000256" key="1">
    <source>
        <dbReference type="ARBA" id="ARBA00022723"/>
    </source>
</evidence>
<reference evidence="6" key="1">
    <citation type="submission" date="2021-08" db="EMBL/GenBank/DDBJ databases">
        <title>Flavobacterium sp. strain CC-SYL302.</title>
        <authorList>
            <person name="Lin S.-Y."/>
            <person name="Lee T.-H."/>
            <person name="Young C.-C."/>
        </authorList>
    </citation>
    <scope>NUCLEOTIDE SEQUENCE</scope>
    <source>
        <strain evidence="6">CC-SYL302</strain>
    </source>
</reference>
<dbReference type="PROSITE" id="PS51128">
    <property type="entry name" value="ZF_DKSA_2"/>
    <property type="match status" value="1"/>
</dbReference>
<evidence type="ECO:0000313" key="7">
    <source>
        <dbReference type="Proteomes" id="UP001163328"/>
    </source>
</evidence>